<organism evidence="1 2">
    <name type="scientific">Oldenlandia corymbosa var. corymbosa</name>
    <dbReference type="NCBI Taxonomy" id="529605"/>
    <lineage>
        <taxon>Eukaryota</taxon>
        <taxon>Viridiplantae</taxon>
        <taxon>Streptophyta</taxon>
        <taxon>Embryophyta</taxon>
        <taxon>Tracheophyta</taxon>
        <taxon>Spermatophyta</taxon>
        <taxon>Magnoliopsida</taxon>
        <taxon>eudicotyledons</taxon>
        <taxon>Gunneridae</taxon>
        <taxon>Pentapetalae</taxon>
        <taxon>asterids</taxon>
        <taxon>lamiids</taxon>
        <taxon>Gentianales</taxon>
        <taxon>Rubiaceae</taxon>
        <taxon>Rubioideae</taxon>
        <taxon>Spermacoceae</taxon>
        <taxon>Hedyotis-Oldenlandia complex</taxon>
        <taxon>Oldenlandia</taxon>
    </lineage>
</organism>
<sequence length="104" mass="12435">MAAAPPPLTELVFEKMRVNIRDSLNTMTSAKFVKKYANHYVEMKYRYHDFVRLGYSEEILKYKLERTEEIEWWGPVYIEKLAVDLKQEFMENVVEDDETPVSHD</sequence>
<protein>
    <submittedName>
        <fullName evidence="1">OLC1v1023944C1</fullName>
    </submittedName>
</protein>
<gene>
    <name evidence="1" type="ORF">OLC1_LOCUS1732</name>
</gene>
<reference evidence="1" key="1">
    <citation type="submission" date="2023-03" db="EMBL/GenBank/DDBJ databases">
        <authorList>
            <person name="Julca I."/>
        </authorList>
    </citation>
    <scope>NUCLEOTIDE SEQUENCE</scope>
</reference>
<accession>A0AAV1C3Z8</accession>
<dbReference type="AlphaFoldDB" id="A0AAV1C3Z8"/>
<proteinExistence type="predicted"/>
<name>A0AAV1C3Z8_OLDCO</name>
<dbReference type="EMBL" id="OX459118">
    <property type="protein sequence ID" value="CAI9089379.1"/>
    <property type="molecule type" value="Genomic_DNA"/>
</dbReference>
<keyword evidence="2" id="KW-1185">Reference proteome</keyword>
<evidence type="ECO:0000313" key="1">
    <source>
        <dbReference type="EMBL" id="CAI9089379.1"/>
    </source>
</evidence>
<evidence type="ECO:0000313" key="2">
    <source>
        <dbReference type="Proteomes" id="UP001161247"/>
    </source>
</evidence>
<dbReference type="Proteomes" id="UP001161247">
    <property type="component" value="Chromosome 1"/>
</dbReference>